<reference evidence="1 2" key="1">
    <citation type="journal article" date="2018" name="Biotechnol. Biofuels">
        <title>Integrative visual omics of the white-rot fungus Polyporus brumalis exposes the biotechnological potential of its oxidative enzymes for delignifying raw plant biomass.</title>
        <authorList>
            <person name="Miyauchi S."/>
            <person name="Rancon A."/>
            <person name="Drula E."/>
            <person name="Hage H."/>
            <person name="Chaduli D."/>
            <person name="Favel A."/>
            <person name="Grisel S."/>
            <person name="Henrissat B."/>
            <person name="Herpoel-Gimbert I."/>
            <person name="Ruiz-Duenas F.J."/>
            <person name="Chevret D."/>
            <person name="Hainaut M."/>
            <person name="Lin J."/>
            <person name="Wang M."/>
            <person name="Pangilinan J."/>
            <person name="Lipzen A."/>
            <person name="Lesage-Meessen L."/>
            <person name="Navarro D."/>
            <person name="Riley R."/>
            <person name="Grigoriev I.V."/>
            <person name="Zhou S."/>
            <person name="Raouche S."/>
            <person name="Rosso M.N."/>
        </authorList>
    </citation>
    <scope>NUCLEOTIDE SEQUENCE [LARGE SCALE GENOMIC DNA]</scope>
    <source>
        <strain evidence="1 2">BRFM 1820</strain>
    </source>
</reference>
<organism evidence="1 2">
    <name type="scientific">Lentinus brumalis</name>
    <dbReference type="NCBI Taxonomy" id="2498619"/>
    <lineage>
        <taxon>Eukaryota</taxon>
        <taxon>Fungi</taxon>
        <taxon>Dikarya</taxon>
        <taxon>Basidiomycota</taxon>
        <taxon>Agaricomycotina</taxon>
        <taxon>Agaricomycetes</taxon>
        <taxon>Polyporales</taxon>
        <taxon>Polyporaceae</taxon>
        <taxon>Lentinus</taxon>
    </lineage>
</organism>
<proteinExistence type="predicted"/>
<accession>A0A371CW74</accession>
<protein>
    <submittedName>
        <fullName evidence="1">Uncharacterized protein</fullName>
    </submittedName>
</protein>
<dbReference type="Proteomes" id="UP000256964">
    <property type="component" value="Unassembled WGS sequence"/>
</dbReference>
<evidence type="ECO:0000313" key="2">
    <source>
        <dbReference type="Proteomes" id="UP000256964"/>
    </source>
</evidence>
<sequence length="193" mass="21983">MPWVFERMKAVASGRTIPGRCSPPAVADPDTSRTPAPRLIRLKRWHDARIRSGTFEVLYTQLITRDLSQILRTKTGTLRSSVDFQAIQASFRRDEISRHRERGKHTVRWERNIEMMTSSKYPRNIPELCTHDVACLPVKIEAYQTRSRLPPAPRSSTTAASLKSRAITAFAPVLGRAVLREDKMSSNSRIRLS</sequence>
<name>A0A371CW74_9APHY</name>
<gene>
    <name evidence="1" type="ORF">OH76DRAFT_1096179</name>
</gene>
<keyword evidence="2" id="KW-1185">Reference proteome</keyword>
<evidence type="ECO:0000313" key="1">
    <source>
        <dbReference type="EMBL" id="RDX44510.1"/>
    </source>
</evidence>
<dbReference type="AlphaFoldDB" id="A0A371CW74"/>
<dbReference type="EMBL" id="KZ857449">
    <property type="protein sequence ID" value="RDX44510.1"/>
    <property type="molecule type" value="Genomic_DNA"/>
</dbReference>